<dbReference type="InterPro" id="IPR020845">
    <property type="entry name" value="AMP-binding_CS"/>
</dbReference>
<dbReference type="SUPFAM" id="SSF56801">
    <property type="entry name" value="Acetyl-CoA synthetase-like"/>
    <property type="match status" value="1"/>
</dbReference>
<dbReference type="Pfam" id="PF00501">
    <property type="entry name" value="AMP-binding"/>
    <property type="match status" value="1"/>
</dbReference>
<dbReference type="InterPro" id="IPR000873">
    <property type="entry name" value="AMP-dep_synth/lig_dom"/>
</dbReference>
<dbReference type="PANTHER" id="PTHR42921:SF4">
    <property type="entry name" value="ACETOACETYL-COA SYNTHASE (AFU_ORTHOLOGUE AFUA_8G04770)"/>
    <property type="match status" value="1"/>
</dbReference>
<dbReference type="Proteomes" id="UP000582016">
    <property type="component" value="Unassembled WGS sequence"/>
</dbReference>
<dbReference type="GO" id="GO:0030729">
    <property type="term" value="F:acetoacetate-CoA ligase activity"/>
    <property type="evidence" value="ECO:0007669"/>
    <property type="project" value="TreeGrafter"/>
</dbReference>
<feature type="domain" description="AMP-dependent synthetase/ligase" evidence="1">
    <location>
        <begin position="91"/>
        <end position="495"/>
    </location>
</feature>
<dbReference type="InterPro" id="IPR042099">
    <property type="entry name" value="ANL_N_sf"/>
</dbReference>
<reference evidence="2 3" key="1">
    <citation type="submission" date="2020-05" db="EMBL/GenBank/DDBJ databases">
        <title>Identification and distribution of gene clusters putatively required for synthesis of sphingolipid metabolism inhibitors in phylogenetically diverse species of the filamentous fungus Fusarium.</title>
        <authorList>
            <person name="Kim H.-S."/>
            <person name="Busman M."/>
            <person name="Brown D.W."/>
            <person name="Divon H."/>
            <person name="Uhlig S."/>
            <person name="Proctor R.H."/>
        </authorList>
    </citation>
    <scope>NUCLEOTIDE SEQUENCE [LARGE SCALE GENOMIC DNA]</scope>
    <source>
        <strain evidence="2 3">NRRL 13617</strain>
    </source>
</reference>
<evidence type="ECO:0000259" key="1">
    <source>
        <dbReference type="Pfam" id="PF00501"/>
    </source>
</evidence>
<comment type="caution">
    <text evidence="2">The sequence shown here is derived from an EMBL/GenBank/DDBJ whole genome shotgun (WGS) entry which is preliminary data.</text>
</comment>
<dbReference type="OrthoDB" id="10253869at2759"/>
<evidence type="ECO:0000313" key="3">
    <source>
        <dbReference type="Proteomes" id="UP000582016"/>
    </source>
</evidence>
<proteinExistence type="predicted"/>
<organism evidence="2 3">
    <name type="scientific">Fusarium phyllophilum</name>
    <dbReference type="NCBI Taxonomy" id="47803"/>
    <lineage>
        <taxon>Eukaryota</taxon>
        <taxon>Fungi</taxon>
        <taxon>Dikarya</taxon>
        <taxon>Ascomycota</taxon>
        <taxon>Pezizomycotina</taxon>
        <taxon>Sordariomycetes</taxon>
        <taxon>Hypocreomycetidae</taxon>
        <taxon>Hypocreales</taxon>
        <taxon>Nectriaceae</taxon>
        <taxon>Fusarium</taxon>
        <taxon>Fusarium fujikuroi species complex</taxon>
    </lineage>
</organism>
<sequence length="649" mass="71674">MQNQTSRPLLSIPKTFWDLHEYALARPLEFWSDLFGAANLVYSGSYEQAIDKDARIDDVPRWFKGVSLNFAENILFSGDINGHAQKIFKEDDKVAITEIREGLNSTKNVSWRELRSLSGQVASALYANGVRKGDRIVAISSNSVETLLVFLGTTWLGGIFSSSSTDMGVEGILQRTRQISPKASTFSPPYYNCSSHLTFLAQFIFMDDAAVYNGKTIDLCDKMGSIVDGMEGCDGFHGVVSIPRFAQPRDIRHIAKTRAWSSFLDRAHVPSPPFCRIAFHEPMLICYSSGTTGNPKAIVHSVGGLVLNYFKEGGLHENQGPGTISLQYTTTGWIMYFWSVATLLFGARAVLYDGSPFQPDPKVLLQIAEQFKVTRLGISPRWMNEVAKHNIIPRQEFDLSSLEEVNTTGMVLSDQLFEWFYRTAFPSKVHLANMAGGTDPAGCFGAMNPLTPVYAGGTQGPSLGIDVAIFDTDSAPGPGREVPKGTPGELVVRNPFPNVPVMFWGDALPVATPGSKFHSSYFAHFDHVWTHGDFCVIHPVTGNISFLGRSDGVLNPSGVRFGSADIYSVIERGFADSIADSICVGQRRPIDNNERVLLFVQMKPDKVLDEALKDRIKKAITEDLSKRHVPAFIFETPDIPVENHKRKEA</sequence>
<dbReference type="EMBL" id="JAAOAQ010000886">
    <property type="protein sequence ID" value="KAF5532712.1"/>
    <property type="molecule type" value="Genomic_DNA"/>
</dbReference>
<dbReference type="AlphaFoldDB" id="A0A8H5I933"/>
<name>A0A8H5I933_9HYPO</name>
<dbReference type="PROSITE" id="PS00455">
    <property type="entry name" value="AMP_BINDING"/>
    <property type="match status" value="1"/>
</dbReference>
<protein>
    <submittedName>
        <fullName evidence="2">Acetoacetate ligase</fullName>
    </submittedName>
</protein>
<accession>A0A8H5I933</accession>
<gene>
    <name evidence="2" type="ORF">FPHYL_13726</name>
</gene>
<keyword evidence="2" id="KW-0436">Ligase</keyword>
<dbReference type="Gene3D" id="3.30.300.30">
    <property type="match status" value="1"/>
</dbReference>
<evidence type="ECO:0000313" key="2">
    <source>
        <dbReference type="EMBL" id="KAF5532712.1"/>
    </source>
</evidence>
<dbReference type="Gene3D" id="3.40.50.12780">
    <property type="entry name" value="N-terminal domain of ligase-like"/>
    <property type="match status" value="1"/>
</dbReference>
<dbReference type="InterPro" id="IPR045851">
    <property type="entry name" value="AMP-bd_C_sf"/>
</dbReference>
<dbReference type="PANTHER" id="PTHR42921">
    <property type="entry name" value="ACETOACETYL-COA SYNTHETASE"/>
    <property type="match status" value="1"/>
</dbReference>
<keyword evidence="3" id="KW-1185">Reference proteome</keyword>